<keyword evidence="1" id="KW-1133">Transmembrane helix</keyword>
<feature type="transmembrane region" description="Helical" evidence="1">
    <location>
        <begin position="31"/>
        <end position="50"/>
    </location>
</feature>
<keyword evidence="3" id="KW-1185">Reference proteome</keyword>
<evidence type="ECO:0000313" key="3">
    <source>
        <dbReference type="Proteomes" id="UP000186795"/>
    </source>
</evidence>
<sequence length="57" mass="6127">MNTQAAVFACRFTGFIGILASLLFWKTYGLTGLSLGLAGSIFWFGLGLYFQRTGGKG</sequence>
<keyword evidence="1" id="KW-0472">Membrane</keyword>
<dbReference type="Proteomes" id="UP000186795">
    <property type="component" value="Unassembled WGS sequence"/>
</dbReference>
<evidence type="ECO:0000256" key="1">
    <source>
        <dbReference type="SAM" id="Phobius"/>
    </source>
</evidence>
<dbReference type="RefSeq" id="WP_009711185.1">
    <property type="nucleotide sequence ID" value="NZ_CP048103.1"/>
</dbReference>
<name>A0A1N7NJT4_9BACL</name>
<keyword evidence="1" id="KW-0812">Transmembrane</keyword>
<protein>
    <submittedName>
        <fullName evidence="2">Uncharacterized protein</fullName>
    </submittedName>
</protein>
<evidence type="ECO:0000313" key="2">
    <source>
        <dbReference type="EMBL" id="SIS98551.1"/>
    </source>
</evidence>
<dbReference type="AlphaFoldDB" id="A0A1N7NJT4"/>
<feature type="transmembrane region" description="Helical" evidence="1">
    <location>
        <begin position="7"/>
        <end position="25"/>
    </location>
</feature>
<proteinExistence type="predicted"/>
<gene>
    <name evidence="2" type="ORF">SAMN05421790_10948</name>
</gene>
<accession>A0A1N7NJT4</accession>
<dbReference type="EMBL" id="FTOD01000009">
    <property type="protein sequence ID" value="SIS98551.1"/>
    <property type="molecule type" value="Genomic_DNA"/>
</dbReference>
<reference evidence="3" key="1">
    <citation type="submission" date="2017-01" db="EMBL/GenBank/DDBJ databases">
        <authorList>
            <person name="Varghese N."/>
            <person name="Submissions S."/>
        </authorList>
    </citation>
    <scope>NUCLEOTIDE SEQUENCE [LARGE SCALE GENOMIC DNA]</scope>
    <source>
        <strain evidence="3">DSM 45196</strain>
    </source>
</reference>
<organism evidence="2 3">
    <name type="scientific">Kroppenstedtia eburnea</name>
    <dbReference type="NCBI Taxonomy" id="714067"/>
    <lineage>
        <taxon>Bacteria</taxon>
        <taxon>Bacillati</taxon>
        <taxon>Bacillota</taxon>
        <taxon>Bacilli</taxon>
        <taxon>Bacillales</taxon>
        <taxon>Thermoactinomycetaceae</taxon>
        <taxon>Kroppenstedtia</taxon>
    </lineage>
</organism>